<evidence type="ECO:0000256" key="1">
    <source>
        <dbReference type="ARBA" id="ARBA00004651"/>
    </source>
</evidence>
<evidence type="ECO:0000256" key="6">
    <source>
        <dbReference type="SAM" id="Phobius"/>
    </source>
</evidence>
<feature type="transmembrane region" description="Helical" evidence="6">
    <location>
        <begin position="12"/>
        <end position="33"/>
    </location>
</feature>
<comment type="caution">
    <text evidence="7">The sequence shown here is derived from an EMBL/GenBank/DDBJ whole genome shotgun (WGS) entry which is preliminary data.</text>
</comment>
<dbReference type="InterPro" id="IPR011701">
    <property type="entry name" value="MFS"/>
</dbReference>
<gene>
    <name evidence="7" type="ORF">QYF49_13725</name>
</gene>
<keyword evidence="8" id="KW-1185">Reference proteome</keyword>
<dbReference type="PANTHER" id="PTHR23513:SF6">
    <property type="entry name" value="MAJOR FACILITATOR SUPERFAMILY ASSOCIATED DOMAIN-CONTAINING PROTEIN"/>
    <property type="match status" value="1"/>
</dbReference>
<keyword evidence="5 6" id="KW-0472">Membrane</keyword>
<dbReference type="Gene3D" id="1.20.1250.20">
    <property type="entry name" value="MFS general substrate transporter like domains"/>
    <property type="match status" value="1"/>
</dbReference>
<keyword evidence="2" id="KW-1003">Cell membrane</keyword>
<comment type="subcellular location">
    <subcellularLocation>
        <location evidence="1">Cell membrane</location>
        <topology evidence="1">Multi-pass membrane protein</topology>
    </subcellularLocation>
</comment>
<evidence type="ECO:0000256" key="4">
    <source>
        <dbReference type="ARBA" id="ARBA00022989"/>
    </source>
</evidence>
<accession>A0ABT8E834</accession>
<dbReference type="Pfam" id="PF07690">
    <property type="entry name" value="MFS_1"/>
    <property type="match status" value="1"/>
</dbReference>
<keyword evidence="4 6" id="KW-1133">Transmembrane helix</keyword>
<dbReference type="RefSeq" id="WP_290400138.1">
    <property type="nucleotide sequence ID" value="NZ_JAUHLN010000002.1"/>
</dbReference>
<feature type="transmembrane region" description="Helical" evidence="6">
    <location>
        <begin position="220"/>
        <end position="244"/>
    </location>
</feature>
<sequence length="404" mass="44392">MKSCSRPFKALWAGELVSEFGGAAGGIVNGLLLYELTGSKEWMGALWLVYFLPSLALQGICAPFFNHVMKEKVLRNVQLIRMGAYLLPLAGSLLDSPMMTIVGLVVLQCCLGLMQPIYASLSFSLLPDICREEKLAQANGLLDGTVRLMSFLAPGFTSLLLAFSPIPVIYALSSFMFFVSFIALSRIPAVGSRKTAVWSKKFWWSELKVGYRTFFQYPDLLKLSLLSSSVQFAVGAAMVLSVPFIRGDLNGERWEYGVFSGAFPVGYAIGTLLLKRIPKSPWTMYAGLVGGGLSFLLLFVVTSIPVAWMCELFGGLVFPLFNAQSAARFQTEAPRERLAQLSAVRLLFMRATMPLGILFASSAFLQLSARQTFMIIGAVIVLPGLFFLIRENGRIHSLHKKKTG</sequence>
<evidence type="ECO:0000256" key="3">
    <source>
        <dbReference type="ARBA" id="ARBA00022692"/>
    </source>
</evidence>
<dbReference type="InterPro" id="IPR036259">
    <property type="entry name" value="MFS_trans_sf"/>
</dbReference>
<evidence type="ECO:0000313" key="8">
    <source>
        <dbReference type="Proteomes" id="UP001168694"/>
    </source>
</evidence>
<feature type="transmembrane region" description="Helical" evidence="6">
    <location>
        <begin position="86"/>
        <end position="114"/>
    </location>
</feature>
<feature type="transmembrane region" description="Helical" evidence="6">
    <location>
        <begin position="282"/>
        <end position="300"/>
    </location>
</feature>
<dbReference type="EMBL" id="JAUHLN010000002">
    <property type="protein sequence ID" value="MDN4074062.1"/>
    <property type="molecule type" value="Genomic_DNA"/>
</dbReference>
<feature type="transmembrane region" description="Helical" evidence="6">
    <location>
        <begin position="256"/>
        <end position="275"/>
    </location>
</feature>
<evidence type="ECO:0000313" key="7">
    <source>
        <dbReference type="EMBL" id="MDN4074062.1"/>
    </source>
</evidence>
<organism evidence="7 8">
    <name type="scientific">Fictibacillus terranigra</name>
    <dbReference type="NCBI Taxonomy" id="3058424"/>
    <lineage>
        <taxon>Bacteria</taxon>
        <taxon>Bacillati</taxon>
        <taxon>Bacillota</taxon>
        <taxon>Bacilli</taxon>
        <taxon>Bacillales</taxon>
        <taxon>Fictibacillaceae</taxon>
        <taxon>Fictibacillus</taxon>
    </lineage>
</organism>
<dbReference type="PANTHER" id="PTHR23513">
    <property type="entry name" value="INTEGRAL MEMBRANE EFFLUX PROTEIN-RELATED"/>
    <property type="match status" value="1"/>
</dbReference>
<name>A0ABT8E834_9BACL</name>
<protein>
    <submittedName>
        <fullName evidence="7">MFS transporter</fullName>
    </submittedName>
</protein>
<evidence type="ECO:0000256" key="2">
    <source>
        <dbReference type="ARBA" id="ARBA00022475"/>
    </source>
</evidence>
<evidence type="ECO:0000256" key="5">
    <source>
        <dbReference type="ARBA" id="ARBA00023136"/>
    </source>
</evidence>
<feature type="transmembrane region" description="Helical" evidence="6">
    <location>
        <begin position="159"/>
        <end position="184"/>
    </location>
</feature>
<dbReference type="CDD" id="cd06173">
    <property type="entry name" value="MFS_MefA_like"/>
    <property type="match status" value="1"/>
</dbReference>
<feature type="transmembrane region" description="Helical" evidence="6">
    <location>
        <begin position="45"/>
        <end position="65"/>
    </location>
</feature>
<dbReference type="Proteomes" id="UP001168694">
    <property type="component" value="Unassembled WGS sequence"/>
</dbReference>
<dbReference type="SUPFAM" id="SSF103473">
    <property type="entry name" value="MFS general substrate transporter"/>
    <property type="match status" value="1"/>
</dbReference>
<reference evidence="7" key="1">
    <citation type="submission" date="2023-06" db="EMBL/GenBank/DDBJ databases">
        <title>Draft Genome Sequences of Representative Paenibacillus Polymyxa, Bacillus cereus, Fictibacillus sp., and Brevibacillus agri Strains Isolated from Amazonian Dark Earth.</title>
        <authorList>
            <person name="Pellegrinetti T.A."/>
            <person name="Cunha I.C.M."/>
            <person name="Chaves M.G."/>
            <person name="Freitas A.S."/>
            <person name="Silva A.V.R."/>
            <person name="Tsai S.M."/>
            <person name="Mendes L.W."/>
        </authorList>
    </citation>
    <scope>NUCLEOTIDE SEQUENCE</scope>
    <source>
        <strain evidence="7">CENA-BCM004</strain>
    </source>
</reference>
<proteinExistence type="predicted"/>
<feature type="transmembrane region" description="Helical" evidence="6">
    <location>
        <begin position="371"/>
        <end position="389"/>
    </location>
</feature>
<keyword evidence="3 6" id="KW-0812">Transmembrane</keyword>